<evidence type="ECO:0000313" key="3">
    <source>
        <dbReference type="EMBL" id="PWZ30479.1"/>
    </source>
</evidence>
<reference evidence="3" key="1">
    <citation type="journal article" date="2018" name="Nat. Genet.">
        <title>Extensive intraspecific gene order and gene structural variations between Mo17 and other maize genomes.</title>
        <authorList>
            <person name="Sun S."/>
            <person name="Zhou Y."/>
            <person name="Chen J."/>
            <person name="Shi J."/>
            <person name="Zhao H."/>
            <person name="Zhao H."/>
            <person name="Song W."/>
            <person name="Zhang M."/>
            <person name="Cui Y."/>
            <person name="Dong X."/>
            <person name="Liu H."/>
            <person name="Ma X."/>
            <person name="Jiao Y."/>
            <person name="Wang B."/>
            <person name="Wei X."/>
            <person name="Stein J.C."/>
            <person name="Glaubitz J.C."/>
            <person name="Lu F."/>
            <person name="Yu G."/>
            <person name="Liang C."/>
            <person name="Fengler K."/>
            <person name="Li B."/>
            <person name="Rafalski A."/>
            <person name="Schnable P.S."/>
            <person name="Ware D.H."/>
            <person name="Buckler E.S."/>
            <person name="Lai J."/>
        </authorList>
    </citation>
    <scope>NUCLEOTIDE SEQUENCE [LARGE SCALE GENOMIC DNA]</scope>
    <source>
        <tissue evidence="3">Seedling</tissue>
    </source>
</reference>
<dbReference type="SUPFAM" id="SSF49899">
    <property type="entry name" value="Concanavalin A-like lectins/glucanases"/>
    <property type="match status" value="1"/>
</dbReference>
<proteinExistence type="predicted"/>
<sequence length="332" mass="37418">MVTSPVRLLPVLLSLCIISIIHLCPGVVSTSPLSFDVQFIPWGYDPQEVGFHQIIAPRNLSSRIHASRPYTAHQKRKVLPRKKRKKFVPDRCDCSKIDGVMYMRPAPLRDEATGDVASFKMTLCHRINPRQADDGTEFNHGGRNIGLFLFLVPYPWNSNDERIEVGLDSKCTEAKMKQYSSIGGDAVVCAHVHYDSAKELLITNVLVDDYSCTCGRKLNRSSMPREAAVGFASTNAGDPIELRNIITWAFHSKLESKDPPLMTTKPAQVETPTGGEESSWPIDRGQQRFRVDPWTRHAELNLQYQRNWQRNWQLTCSLSISVGYGNTNGDMD</sequence>
<comment type="caution">
    <text evidence="3">The sequence shown here is derived from an EMBL/GenBank/DDBJ whole genome shotgun (WGS) entry which is preliminary data.</text>
</comment>
<evidence type="ECO:0000256" key="1">
    <source>
        <dbReference type="SAM" id="MobiDB-lite"/>
    </source>
</evidence>
<feature type="signal peptide" evidence="2">
    <location>
        <begin position="1"/>
        <end position="30"/>
    </location>
</feature>
<dbReference type="EMBL" id="NCVQ01000004">
    <property type="protein sequence ID" value="PWZ30479.1"/>
    <property type="molecule type" value="Genomic_DNA"/>
</dbReference>
<dbReference type="ExpressionAtlas" id="A0A3L6FBL1">
    <property type="expression patterns" value="baseline and differential"/>
</dbReference>
<organism evidence="3">
    <name type="scientific">Zea mays</name>
    <name type="common">Maize</name>
    <dbReference type="NCBI Taxonomy" id="4577"/>
    <lineage>
        <taxon>Eukaryota</taxon>
        <taxon>Viridiplantae</taxon>
        <taxon>Streptophyta</taxon>
        <taxon>Embryophyta</taxon>
        <taxon>Tracheophyta</taxon>
        <taxon>Spermatophyta</taxon>
        <taxon>Magnoliopsida</taxon>
        <taxon>Liliopsida</taxon>
        <taxon>Poales</taxon>
        <taxon>Poaceae</taxon>
        <taxon>PACMAD clade</taxon>
        <taxon>Panicoideae</taxon>
        <taxon>Andropogonodae</taxon>
        <taxon>Andropogoneae</taxon>
        <taxon>Tripsacinae</taxon>
        <taxon>Zea</taxon>
    </lineage>
</organism>
<dbReference type="Gene3D" id="2.60.120.200">
    <property type="match status" value="1"/>
</dbReference>
<name>A0A3L6FBL1_MAIZE</name>
<protein>
    <submittedName>
        <fullName evidence="3">Uncharacterized protein</fullName>
    </submittedName>
</protein>
<accession>A0A3L6FBL1</accession>
<keyword evidence="2" id="KW-0732">Signal</keyword>
<gene>
    <name evidence="3" type="ORF">Zm00014a_030016</name>
</gene>
<feature type="region of interest" description="Disordered" evidence="1">
    <location>
        <begin position="258"/>
        <end position="286"/>
    </location>
</feature>
<dbReference type="Proteomes" id="UP000251960">
    <property type="component" value="Chromosome 3"/>
</dbReference>
<evidence type="ECO:0000256" key="2">
    <source>
        <dbReference type="SAM" id="SignalP"/>
    </source>
</evidence>
<feature type="chain" id="PRO_5017971250" evidence="2">
    <location>
        <begin position="31"/>
        <end position="332"/>
    </location>
</feature>
<dbReference type="AlphaFoldDB" id="A0A3L6FBL1"/>
<dbReference type="InterPro" id="IPR013320">
    <property type="entry name" value="ConA-like_dom_sf"/>
</dbReference>